<protein>
    <submittedName>
        <fullName evidence="1">Membrane protein of ER body 1</fullName>
    </submittedName>
</protein>
<name>A0ACC0F6D7_9ERIC</name>
<dbReference type="Proteomes" id="UP001060215">
    <property type="component" value="Chromosome 11"/>
</dbReference>
<evidence type="ECO:0000313" key="2">
    <source>
        <dbReference type="Proteomes" id="UP001060215"/>
    </source>
</evidence>
<comment type="caution">
    <text evidence="1">The sequence shown here is derived from an EMBL/GenBank/DDBJ whole genome shotgun (WGS) entry which is preliminary data.</text>
</comment>
<organism evidence="1 2">
    <name type="scientific">Camellia lanceoleosa</name>
    <dbReference type="NCBI Taxonomy" id="1840588"/>
    <lineage>
        <taxon>Eukaryota</taxon>
        <taxon>Viridiplantae</taxon>
        <taxon>Streptophyta</taxon>
        <taxon>Embryophyta</taxon>
        <taxon>Tracheophyta</taxon>
        <taxon>Spermatophyta</taxon>
        <taxon>Magnoliopsida</taxon>
        <taxon>eudicotyledons</taxon>
        <taxon>Gunneridae</taxon>
        <taxon>Pentapetalae</taxon>
        <taxon>asterids</taxon>
        <taxon>Ericales</taxon>
        <taxon>Theaceae</taxon>
        <taxon>Camellia</taxon>
    </lineage>
</organism>
<dbReference type="EMBL" id="CM045768">
    <property type="protein sequence ID" value="KAI7984093.1"/>
    <property type="molecule type" value="Genomic_DNA"/>
</dbReference>
<gene>
    <name evidence="1" type="ORF">LOK49_LG15G00846</name>
</gene>
<keyword evidence="2" id="KW-1185">Reference proteome</keyword>
<proteinExistence type="predicted"/>
<evidence type="ECO:0000313" key="1">
    <source>
        <dbReference type="EMBL" id="KAI7984093.1"/>
    </source>
</evidence>
<sequence length="585" mass="64571">MVVEMEAVAVKTWEAVEEVGLQWLQQRPRHQNDTITAANGNGSNTDEDEEEEINGSVLEKMEEIGGTEPSEIRSSETYYTTVDSSLSKGNGSTREEEELEVKLKKIDIQKILTSVITHQDEETVKHEISCEEEYMLFKLLSEGTKELVNINKLNHKESKEEIEFEFERVVEKLDQQSVHCPKCNSCITKVVLRKKVRTSIVPTKPFVLFSFYFSWIFRRQNGVANEQSLHETSSVQDENISSIFTDDRKGKMVEIDQQQGRFFDIFRVFTSIQNPQPTSGIAGNDSTCVTYASMVITQKETIAPHGQNYYPPSPSQESVSPGKAVSTTEVVNNVINGPERAPSTNRVVPPGGLGHLAINIKDGSGTIERGASIITLDEEGSKTLEILKSVVYGGLMESMTSLSVVSSAAAADATTMNIVAMGLANLIGGLFIIGPNLRELKNEESGQVDGYKELLGQRKNFLLHATVAVLAFLIFGLIPPVAYGFSFRQTDDKDLKLVVVAAASLLCIAILAIGKAYIQKKPNFYTYIKTVLYYISMAVMASGISYAAGELIKRLVEELAWFDSSVAVTLSLPQVQSVNPVWGSY</sequence>
<reference evidence="1 2" key="1">
    <citation type="journal article" date="2022" name="Plant J.">
        <title>Chromosome-level genome of Camellia lanceoleosa provides a valuable resource for understanding genome evolution and self-incompatibility.</title>
        <authorList>
            <person name="Gong W."/>
            <person name="Xiao S."/>
            <person name="Wang L."/>
            <person name="Liao Z."/>
            <person name="Chang Y."/>
            <person name="Mo W."/>
            <person name="Hu G."/>
            <person name="Li W."/>
            <person name="Zhao G."/>
            <person name="Zhu H."/>
            <person name="Hu X."/>
            <person name="Ji K."/>
            <person name="Xiang X."/>
            <person name="Song Q."/>
            <person name="Yuan D."/>
            <person name="Jin S."/>
            <person name="Zhang L."/>
        </authorList>
    </citation>
    <scope>NUCLEOTIDE SEQUENCE [LARGE SCALE GENOMIC DNA]</scope>
    <source>
        <strain evidence="1">SQ_2022a</strain>
    </source>
</reference>
<accession>A0ACC0F6D7</accession>